<reference evidence="1 2" key="1">
    <citation type="submission" date="2014-09" db="EMBL/GenBank/DDBJ databases">
        <authorList>
            <person name="Ellenberger Sabrina"/>
        </authorList>
    </citation>
    <scope>NUCLEOTIDE SEQUENCE [LARGE SCALE GENOMIC DNA]</scope>
    <source>
        <strain evidence="1 2">CBS 412.66</strain>
    </source>
</reference>
<sequence length="148" mass="16579">MWCDSHIMVSALFKALSNSNNSDRGGEFPVPHWYYGRLLFFFEANLLLSPGANTIGCPYAILEVIKSYKASPFSKAVPMIQPFSTEEAKKKYAVIDVVADIISTVGLIQKIEFKKNNKQAATNWFYLIFPSNPFKSNMSLNAGKISEL</sequence>
<dbReference type="EMBL" id="LN732614">
    <property type="protein sequence ID" value="CEP15695.1"/>
    <property type="molecule type" value="Genomic_DNA"/>
</dbReference>
<gene>
    <name evidence="1" type="primary">PARPA_09935.1 scaffold 39144</name>
</gene>
<evidence type="ECO:0000313" key="1">
    <source>
        <dbReference type="EMBL" id="CEP15695.1"/>
    </source>
</evidence>
<dbReference type="OrthoDB" id="2289822at2759"/>
<evidence type="ECO:0000313" key="2">
    <source>
        <dbReference type="Proteomes" id="UP000054107"/>
    </source>
</evidence>
<organism evidence="1 2">
    <name type="scientific">Parasitella parasitica</name>
    <dbReference type="NCBI Taxonomy" id="35722"/>
    <lineage>
        <taxon>Eukaryota</taxon>
        <taxon>Fungi</taxon>
        <taxon>Fungi incertae sedis</taxon>
        <taxon>Mucoromycota</taxon>
        <taxon>Mucoromycotina</taxon>
        <taxon>Mucoromycetes</taxon>
        <taxon>Mucorales</taxon>
        <taxon>Mucorineae</taxon>
        <taxon>Mucoraceae</taxon>
        <taxon>Parasitella</taxon>
    </lineage>
</organism>
<keyword evidence="2" id="KW-1185">Reference proteome</keyword>
<protein>
    <submittedName>
        <fullName evidence="1">Uncharacterized protein</fullName>
    </submittedName>
</protein>
<proteinExistence type="predicted"/>
<name>A0A0B7NB19_9FUNG</name>
<accession>A0A0B7NB19</accession>
<dbReference type="Proteomes" id="UP000054107">
    <property type="component" value="Unassembled WGS sequence"/>
</dbReference>
<dbReference type="AlphaFoldDB" id="A0A0B7NB19"/>